<keyword evidence="1" id="KW-0175">Coiled coil</keyword>
<dbReference type="Proteomes" id="UP000076959">
    <property type="component" value="Unassembled WGS sequence"/>
</dbReference>
<keyword evidence="3" id="KW-1185">Reference proteome</keyword>
<reference evidence="2 3" key="1">
    <citation type="submission" date="2016-03" db="EMBL/GenBank/DDBJ databases">
        <title>Draft Genome Sequence of the Strain BR 10245 (Bradyrhizobium sp.) isolated from nodules of Centrolobium paraense.</title>
        <authorList>
            <person name="Simoes-Araujo J.L.Sr."/>
            <person name="Barauna A.C."/>
            <person name="Silva K."/>
            <person name="Zilli J.E."/>
        </authorList>
    </citation>
    <scope>NUCLEOTIDE SEQUENCE [LARGE SCALE GENOMIC DNA]</scope>
    <source>
        <strain evidence="2 3">BR 10245</strain>
    </source>
</reference>
<dbReference type="OrthoDB" id="7869995at2"/>
<organism evidence="2 3">
    <name type="scientific">Bradyrhizobium centrolobii</name>
    <dbReference type="NCBI Taxonomy" id="1505087"/>
    <lineage>
        <taxon>Bacteria</taxon>
        <taxon>Pseudomonadati</taxon>
        <taxon>Pseudomonadota</taxon>
        <taxon>Alphaproteobacteria</taxon>
        <taxon>Hyphomicrobiales</taxon>
        <taxon>Nitrobacteraceae</taxon>
        <taxon>Bradyrhizobium</taxon>
    </lineage>
</organism>
<protein>
    <submittedName>
        <fullName evidence="2">Uncharacterized protein</fullName>
    </submittedName>
</protein>
<gene>
    <name evidence="2" type="ORF">AYJ54_00625</name>
</gene>
<dbReference type="STRING" id="1505087.AYJ54_00625"/>
<accession>A0A176YFM9</accession>
<feature type="coiled-coil region" evidence="1">
    <location>
        <begin position="74"/>
        <end position="101"/>
    </location>
</feature>
<evidence type="ECO:0000313" key="2">
    <source>
        <dbReference type="EMBL" id="OAF05443.1"/>
    </source>
</evidence>
<dbReference type="AlphaFoldDB" id="A0A176YFM9"/>
<name>A0A176YFM9_9BRAD</name>
<comment type="caution">
    <text evidence="2">The sequence shown here is derived from an EMBL/GenBank/DDBJ whole genome shotgun (WGS) entry which is preliminary data.</text>
</comment>
<sequence>MALSDGEIAIIKGMLARGDRQSDIAAYFGGSNGGRVSEINTGNSALGRRASTIAAASSSELPPPGPYFVSGRAAIRAKETLAALRDLIDQTLEEINNWEASSKDGG</sequence>
<evidence type="ECO:0000313" key="3">
    <source>
        <dbReference type="Proteomes" id="UP000076959"/>
    </source>
</evidence>
<dbReference type="EMBL" id="LUUB01000079">
    <property type="protein sequence ID" value="OAF05443.1"/>
    <property type="molecule type" value="Genomic_DNA"/>
</dbReference>
<proteinExistence type="predicted"/>
<evidence type="ECO:0000256" key="1">
    <source>
        <dbReference type="SAM" id="Coils"/>
    </source>
</evidence>
<dbReference type="RefSeq" id="WP_063703527.1">
    <property type="nucleotide sequence ID" value="NZ_LUUB01000079.1"/>
</dbReference>